<proteinExistence type="inferred from homology"/>
<keyword evidence="8" id="KW-1133">Transmembrane helix</keyword>
<dbReference type="GO" id="GO:0006465">
    <property type="term" value="P:signal peptide processing"/>
    <property type="evidence" value="ECO:0007669"/>
    <property type="project" value="InterPro"/>
</dbReference>
<comment type="similarity">
    <text evidence="2">Belongs to the peptidase S26 family. IMP2 subfamily.</text>
</comment>
<dbReference type="PRINTS" id="PR00727">
    <property type="entry name" value="LEADERPTASE"/>
</dbReference>
<keyword evidence="9" id="KW-0496">Mitochondrion</keyword>
<dbReference type="InterPro" id="IPR019533">
    <property type="entry name" value="Peptidase_S26"/>
</dbReference>
<dbReference type="SUPFAM" id="SSF51306">
    <property type="entry name" value="LexA/Signal peptidase"/>
    <property type="match status" value="1"/>
</dbReference>
<evidence type="ECO:0000256" key="2">
    <source>
        <dbReference type="ARBA" id="ARBA00007066"/>
    </source>
</evidence>
<comment type="subcellular location">
    <subcellularLocation>
        <location evidence="1">Mitochondrion inner membrane</location>
        <topology evidence="1">Single-pass membrane protein</topology>
    </subcellularLocation>
</comment>
<dbReference type="RefSeq" id="XP_064669851.1">
    <property type="nucleotide sequence ID" value="XM_064813074.1"/>
</dbReference>
<reference evidence="13" key="2">
    <citation type="submission" date="2023-05" db="EMBL/GenBank/DDBJ databases">
        <authorList>
            <consortium name="Lawrence Berkeley National Laboratory"/>
            <person name="Steindorff A."/>
            <person name="Hensen N."/>
            <person name="Bonometti L."/>
            <person name="Westerberg I."/>
            <person name="Brannstrom I.O."/>
            <person name="Guillou S."/>
            <person name="Cros-Aarteil S."/>
            <person name="Calhoun S."/>
            <person name="Haridas S."/>
            <person name="Kuo A."/>
            <person name="Mondo S."/>
            <person name="Pangilinan J."/>
            <person name="Riley R."/>
            <person name="Labutti K."/>
            <person name="Andreopoulos B."/>
            <person name="Lipzen A."/>
            <person name="Chen C."/>
            <person name="Yanf M."/>
            <person name="Daum C."/>
            <person name="Ng V."/>
            <person name="Clum A."/>
            <person name="Ohm R."/>
            <person name="Martin F."/>
            <person name="Silar P."/>
            <person name="Natvig D."/>
            <person name="Lalanne C."/>
            <person name="Gautier V."/>
            <person name="Ament-Velasquez S.L."/>
            <person name="Kruys A."/>
            <person name="Hutchinson M.I."/>
            <person name="Powell A.J."/>
            <person name="Barry K."/>
            <person name="Miller A.N."/>
            <person name="Grigoriev I.V."/>
            <person name="Debuchy R."/>
            <person name="Gladieux P."/>
            <person name="Thoren M.H."/>
            <person name="Johannesson H."/>
        </authorList>
    </citation>
    <scope>NUCLEOTIDE SEQUENCE</scope>
    <source>
        <strain evidence="13">CBS 508.74</strain>
    </source>
</reference>
<feature type="active site" evidence="11">
    <location>
        <position position="49"/>
    </location>
</feature>
<dbReference type="Pfam" id="PF10502">
    <property type="entry name" value="Peptidase_S26"/>
    <property type="match status" value="1"/>
</dbReference>
<comment type="caution">
    <text evidence="13">The sequence shown here is derived from an EMBL/GenBank/DDBJ whole genome shotgun (WGS) entry which is preliminary data.</text>
</comment>
<organism evidence="13 14">
    <name type="scientific">Canariomyces notabilis</name>
    <dbReference type="NCBI Taxonomy" id="2074819"/>
    <lineage>
        <taxon>Eukaryota</taxon>
        <taxon>Fungi</taxon>
        <taxon>Dikarya</taxon>
        <taxon>Ascomycota</taxon>
        <taxon>Pezizomycotina</taxon>
        <taxon>Sordariomycetes</taxon>
        <taxon>Sordariomycetidae</taxon>
        <taxon>Sordariales</taxon>
        <taxon>Chaetomiaceae</taxon>
        <taxon>Canariomyces</taxon>
    </lineage>
</organism>
<sequence>MSRWGGSWGGRAKFLSQFSHYLFRYATWIPPLIWFNTYVAEVTFIRGQSMYPFLNPHYHESLRKDLCLVWKLYAHEGLKRGMVVTFSRNPDDPNKIAVKRIVGLEGDVVRTKPPYPYDHVCVPEGHVWVEGDGVLSRDSNYYGPISVRLITGRITHILSPWERAGRVRWWEHPLRGGVNRAA</sequence>
<evidence type="ECO:0000256" key="8">
    <source>
        <dbReference type="ARBA" id="ARBA00022989"/>
    </source>
</evidence>
<dbReference type="GO" id="GO:0006627">
    <property type="term" value="P:protein processing involved in protein targeting to mitochondrion"/>
    <property type="evidence" value="ECO:0007669"/>
    <property type="project" value="InterPro"/>
</dbReference>
<accession>A0AAN6YRP8</accession>
<dbReference type="PANTHER" id="PTHR46041:SF2">
    <property type="entry name" value="MITOCHONDRIAL INNER MEMBRANE PROTEASE SUBUNIT 2"/>
    <property type="match status" value="1"/>
</dbReference>
<dbReference type="Gene3D" id="2.10.109.10">
    <property type="entry name" value="Umud Fragment, subunit A"/>
    <property type="match status" value="1"/>
</dbReference>
<dbReference type="AlphaFoldDB" id="A0AAN6YRP8"/>
<keyword evidence="7" id="KW-0378">Hydrolase</keyword>
<feature type="active site" evidence="11">
    <location>
        <position position="99"/>
    </location>
</feature>
<evidence type="ECO:0000256" key="1">
    <source>
        <dbReference type="ARBA" id="ARBA00004434"/>
    </source>
</evidence>
<evidence type="ECO:0000256" key="9">
    <source>
        <dbReference type="ARBA" id="ARBA00023128"/>
    </source>
</evidence>
<gene>
    <name evidence="13" type="ORF">N656DRAFT_754193</name>
</gene>
<dbReference type="CDD" id="cd06530">
    <property type="entry name" value="S26_SPase_I"/>
    <property type="match status" value="1"/>
</dbReference>
<keyword evidence="5" id="KW-0812">Transmembrane</keyword>
<dbReference type="GO" id="GO:0042720">
    <property type="term" value="C:mitochondrial inner membrane peptidase complex"/>
    <property type="evidence" value="ECO:0007669"/>
    <property type="project" value="InterPro"/>
</dbReference>
<feature type="domain" description="Peptidase S26" evidence="12">
    <location>
        <begin position="34"/>
        <end position="112"/>
    </location>
</feature>
<dbReference type="PANTHER" id="PTHR46041">
    <property type="entry name" value="MITOCHONDRIAL INNER MEMBRANE PROTEASE SUBUNIT 2"/>
    <property type="match status" value="1"/>
</dbReference>
<protein>
    <recommendedName>
        <fullName evidence="3">Mitochondrial inner membrane protease subunit 2</fullName>
    </recommendedName>
</protein>
<keyword evidence="4" id="KW-0645">Protease</keyword>
<dbReference type="GeneID" id="89937199"/>
<keyword evidence="10" id="KW-0472">Membrane</keyword>
<evidence type="ECO:0000256" key="10">
    <source>
        <dbReference type="ARBA" id="ARBA00023136"/>
    </source>
</evidence>
<evidence type="ECO:0000256" key="6">
    <source>
        <dbReference type="ARBA" id="ARBA00022792"/>
    </source>
</evidence>
<evidence type="ECO:0000313" key="13">
    <source>
        <dbReference type="EMBL" id="KAK4112281.1"/>
    </source>
</evidence>
<evidence type="ECO:0000259" key="12">
    <source>
        <dbReference type="Pfam" id="PF10502"/>
    </source>
</evidence>
<dbReference type="InterPro" id="IPR037730">
    <property type="entry name" value="IMP2"/>
</dbReference>
<dbReference type="EMBL" id="MU853343">
    <property type="protein sequence ID" value="KAK4112281.1"/>
    <property type="molecule type" value="Genomic_DNA"/>
</dbReference>
<dbReference type="Proteomes" id="UP001302812">
    <property type="component" value="Unassembled WGS sequence"/>
</dbReference>
<evidence type="ECO:0000256" key="5">
    <source>
        <dbReference type="ARBA" id="ARBA00022692"/>
    </source>
</evidence>
<name>A0AAN6YRP8_9PEZI</name>
<evidence type="ECO:0000313" key="14">
    <source>
        <dbReference type="Proteomes" id="UP001302812"/>
    </source>
</evidence>
<evidence type="ECO:0000256" key="11">
    <source>
        <dbReference type="PIRSR" id="PIRSR600223-1"/>
    </source>
</evidence>
<keyword evidence="14" id="KW-1185">Reference proteome</keyword>
<dbReference type="GO" id="GO:0004252">
    <property type="term" value="F:serine-type endopeptidase activity"/>
    <property type="evidence" value="ECO:0007669"/>
    <property type="project" value="InterPro"/>
</dbReference>
<dbReference type="InterPro" id="IPR036286">
    <property type="entry name" value="LexA/Signal_pep-like_sf"/>
</dbReference>
<evidence type="ECO:0000256" key="3">
    <source>
        <dbReference type="ARBA" id="ARBA00013650"/>
    </source>
</evidence>
<evidence type="ECO:0000256" key="4">
    <source>
        <dbReference type="ARBA" id="ARBA00022670"/>
    </source>
</evidence>
<dbReference type="InterPro" id="IPR000223">
    <property type="entry name" value="Pept_S26A_signal_pept_1"/>
</dbReference>
<keyword evidence="6" id="KW-0999">Mitochondrion inner membrane</keyword>
<reference evidence="13" key="1">
    <citation type="journal article" date="2023" name="Mol. Phylogenet. Evol.">
        <title>Genome-scale phylogeny and comparative genomics of the fungal order Sordariales.</title>
        <authorList>
            <person name="Hensen N."/>
            <person name="Bonometti L."/>
            <person name="Westerberg I."/>
            <person name="Brannstrom I.O."/>
            <person name="Guillou S."/>
            <person name="Cros-Aarteil S."/>
            <person name="Calhoun S."/>
            <person name="Haridas S."/>
            <person name="Kuo A."/>
            <person name="Mondo S."/>
            <person name="Pangilinan J."/>
            <person name="Riley R."/>
            <person name="LaButti K."/>
            <person name="Andreopoulos B."/>
            <person name="Lipzen A."/>
            <person name="Chen C."/>
            <person name="Yan M."/>
            <person name="Daum C."/>
            <person name="Ng V."/>
            <person name="Clum A."/>
            <person name="Steindorff A."/>
            <person name="Ohm R.A."/>
            <person name="Martin F."/>
            <person name="Silar P."/>
            <person name="Natvig D.O."/>
            <person name="Lalanne C."/>
            <person name="Gautier V."/>
            <person name="Ament-Velasquez S.L."/>
            <person name="Kruys A."/>
            <person name="Hutchinson M.I."/>
            <person name="Powell A.J."/>
            <person name="Barry K."/>
            <person name="Miller A.N."/>
            <person name="Grigoriev I.V."/>
            <person name="Debuchy R."/>
            <person name="Gladieux P."/>
            <person name="Hiltunen Thoren M."/>
            <person name="Johannesson H."/>
        </authorList>
    </citation>
    <scope>NUCLEOTIDE SEQUENCE</scope>
    <source>
        <strain evidence="13">CBS 508.74</strain>
    </source>
</reference>
<evidence type="ECO:0000256" key="7">
    <source>
        <dbReference type="ARBA" id="ARBA00022801"/>
    </source>
</evidence>